<dbReference type="EMBL" id="CM045770">
    <property type="protein sequence ID" value="KAI7992929.1"/>
    <property type="molecule type" value="Genomic_DNA"/>
</dbReference>
<evidence type="ECO:0000313" key="2">
    <source>
        <dbReference type="Proteomes" id="UP001060215"/>
    </source>
</evidence>
<protein>
    <submittedName>
        <fullName evidence="1">Uncharacterized protein</fullName>
    </submittedName>
</protein>
<accession>A0ACC0FWX6</accession>
<proteinExistence type="predicted"/>
<name>A0ACC0FWX6_9ERIC</name>
<sequence length="127" mass="14867">MRRWVLQRDVEGGRVMRKRRNKKGVWEMYGSIGFLAIMDEKESKRDIVEESRVENRDCLGLRHGVQINKERKRESLEDSKLGFTRKAHSTVWSNWRLLSNITLLRLSSTSEGSLLCFAVLLLKSKKC</sequence>
<organism evidence="1 2">
    <name type="scientific">Camellia lanceoleosa</name>
    <dbReference type="NCBI Taxonomy" id="1840588"/>
    <lineage>
        <taxon>Eukaryota</taxon>
        <taxon>Viridiplantae</taxon>
        <taxon>Streptophyta</taxon>
        <taxon>Embryophyta</taxon>
        <taxon>Tracheophyta</taxon>
        <taxon>Spermatophyta</taxon>
        <taxon>Magnoliopsida</taxon>
        <taxon>eudicotyledons</taxon>
        <taxon>Gunneridae</taxon>
        <taxon>Pentapetalae</taxon>
        <taxon>asterids</taxon>
        <taxon>Ericales</taxon>
        <taxon>Theaceae</taxon>
        <taxon>Camellia</taxon>
    </lineage>
</organism>
<gene>
    <name evidence="1" type="ORF">LOK49_LG12G02565</name>
</gene>
<dbReference type="Proteomes" id="UP001060215">
    <property type="component" value="Chromosome 13"/>
</dbReference>
<keyword evidence="2" id="KW-1185">Reference proteome</keyword>
<evidence type="ECO:0000313" key="1">
    <source>
        <dbReference type="EMBL" id="KAI7992929.1"/>
    </source>
</evidence>
<comment type="caution">
    <text evidence="1">The sequence shown here is derived from an EMBL/GenBank/DDBJ whole genome shotgun (WGS) entry which is preliminary data.</text>
</comment>
<reference evidence="1 2" key="1">
    <citation type="journal article" date="2022" name="Plant J.">
        <title>Chromosome-level genome of Camellia lanceoleosa provides a valuable resource for understanding genome evolution and self-incompatibility.</title>
        <authorList>
            <person name="Gong W."/>
            <person name="Xiao S."/>
            <person name="Wang L."/>
            <person name="Liao Z."/>
            <person name="Chang Y."/>
            <person name="Mo W."/>
            <person name="Hu G."/>
            <person name="Li W."/>
            <person name="Zhao G."/>
            <person name="Zhu H."/>
            <person name="Hu X."/>
            <person name="Ji K."/>
            <person name="Xiang X."/>
            <person name="Song Q."/>
            <person name="Yuan D."/>
            <person name="Jin S."/>
            <person name="Zhang L."/>
        </authorList>
    </citation>
    <scope>NUCLEOTIDE SEQUENCE [LARGE SCALE GENOMIC DNA]</scope>
    <source>
        <strain evidence="1">SQ_2022a</strain>
    </source>
</reference>